<proteinExistence type="predicted"/>
<dbReference type="EMBL" id="JBHUMJ010000011">
    <property type="protein sequence ID" value="MFD2703187.1"/>
    <property type="molecule type" value="Genomic_DNA"/>
</dbReference>
<comment type="caution">
    <text evidence="1">The sequence shown here is derived from an EMBL/GenBank/DDBJ whole genome shotgun (WGS) entry which is preliminary data.</text>
</comment>
<evidence type="ECO:0000313" key="1">
    <source>
        <dbReference type="EMBL" id="MFD2703187.1"/>
    </source>
</evidence>
<organism evidence="1 2">
    <name type="scientific">Paenibacillus shunpengii</name>
    <dbReference type="NCBI Taxonomy" id="2054424"/>
    <lineage>
        <taxon>Bacteria</taxon>
        <taxon>Bacillati</taxon>
        <taxon>Bacillota</taxon>
        <taxon>Bacilli</taxon>
        <taxon>Bacillales</taxon>
        <taxon>Paenibacillaceae</taxon>
        <taxon>Paenibacillus</taxon>
    </lineage>
</organism>
<sequence length="131" mass="14206">MNLQSSSISINAVSNKTVELGQQDSLVTLNQKPARIITARSTADINILKKTGVQIPIGEEKLILAIEKAAKILAGPTTTLDISVHEKTHQIMVKVLNKEDGSLIREIPPEKTLDLVAKMMEIAGIIIDEKA</sequence>
<dbReference type="RefSeq" id="WP_379264674.1">
    <property type="nucleotide sequence ID" value="NZ_JBHUMJ010000011.1"/>
</dbReference>
<gene>
    <name evidence="1" type="ORF">ACFSVM_22400</name>
</gene>
<keyword evidence="1" id="KW-0969">Cilium</keyword>
<dbReference type="SUPFAM" id="SSF160214">
    <property type="entry name" value="FlaG-like"/>
    <property type="match status" value="1"/>
</dbReference>
<accession>A0ABW5SVT6</accession>
<dbReference type="InterPro" id="IPR035924">
    <property type="entry name" value="FlaG-like_sf"/>
</dbReference>
<keyword evidence="2" id="KW-1185">Reference proteome</keyword>
<name>A0ABW5SVT6_9BACL</name>
<reference evidence="2" key="1">
    <citation type="journal article" date="2019" name="Int. J. Syst. Evol. Microbiol.">
        <title>The Global Catalogue of Microorganisms (GCM) 10K type strain sequencing project: providing services to taxonomists for standard genome sequencing and annotation.</title>
        <authorList>
            <consortium name="The Broad Institute Genomics Platform"/>
            <consortium name="The Broad Institute Genome Sequencing Center for Infectious Disease"/>
            <person name="Wu L."/>
            <person name="Ma J."/>
        </authorList>
    </citation>
    <scope>NUCLEOTIDE SEQUENCE [LARGE SCALE GENOMIC DNA]</scope>
    <source>
        <strain evidence="2">KCTC 33849</strain>
    </source>
</reference>
<evidence type="ECO:0000313" key="2">
    <source>
        <dbReference type="Proteomes" id="UP001597540"/>
    </source>
</evidence>
<dbReference type="PANTHER" id="PTHR37166">
    <property type="entry name" value="PROTEIN FLAG"/>
    <property type="match status" value="1"/>
</dbReference>
<keyword evidence="1" id="KW-0282">Flagellum</keyword>
<dbReference type="InterPro" id="IPR005186">
    <property type="entry name" value="FlaG"/>
</dbReference>
<protein>
    <submittedName>
        <fullName evidence="1">Flagellar protein FlaG</fullName>
    </submittedName>
</protein>
<dbReference type="Proteomes" id="UP001597540">
    <property type="component" value="Unassembled WGS sequence"/>
</dbReference>
<dbReference type="PANTHER" id="PTHR37166:SF1">
    <property type="entry name" value="PROTEIN FLAG"/>
    <property type="match status" value="1"/>
</dbReference>
<keyword evidence="1" id="KW-0966">Cell projection</keyword>
<dbReference type="Gene3D" id="3.30.160.170">
    <property type="entry name" value="FlaG-like"/>
    <property type="match status" value="1"/>
</dbReference>
<dbReference type="Pfam" id="PF03646">
    <property type="entry name" value="FlaG"/>
    <property type="match status" value="1"/>
</dbReference>